<evidence type="ECO:0000256" key="1">
    <source>
        <dbReference type="ARBA" id="ARBA00004251"/>
    </source>
</evidence>
<dbReference type="InterPro" id="IPR001611">
    <property type="entry name" value="Leu-rich_rpt"/>
</dbReference>
<keyword evidence="8" id="KW-1133">Transmembrane helix</keyword>
<evidence type="ECO:0000256" key="10">
    <source>
        <dbReference type="ARBA" id="ARBA00023180"/>
    </source>
</evidence>
<dbReference type="Gene3D" id="3.80.10.10">
    <property type="entry name" value="Ribonuclease Inhibitor"/>
    <property type="match status" value="4"/>
</dbReference>
<dbReference type="InterPro" id="IPR046956">
    <property type="entry name" value="RLP23-like"/>
</dbReference>
<evidence type="ECO:0000256" key="7">
    <source>
        <dbReference type="ARBA" id="ARBA00022737"/>
    </source>
</evidence>
<evidence type="ECO:0000313" key="12">
    <source>
        <dbReference type="EMBL" id="KAH0742824.1"/>
    </source>
</evidence>
<comment type="subcellular location">
    <subcellularLocation>
        <location evidence="1">Cell membrane</location>
        <topology evidence="1">Single-pass type I membrane protein</topology>
    </subcellularLocation>
</comment>
<gene>
    <name evidence="12" type="ORF">KY290_030817</name>
</gene>
<keyword evidence="4" id="KW-0433">Leucine-rich repeat</keyword>
<dbReference type="InterPro" id="IPR003591">
    <property type="entry name" value="Leu-rich_rpt_typical-subtyp"/>
</dbReference>
<comment type="caution">
    <text evidence="12">The sequence shown here is derived from an EMBL/GenBank/DDBJ whole genome shotgun (WGS) entry which is preliminary data.</text>
</comment>
<keyword evidence="3" id="KW-1003">Cell membrane</keyword>
<dbReference type="EMBL" id="JAIVGD010000023">
    <property type="protein sequence ID" value="KAH0742824.1"/>
    <property type="molecule type" value="Genomic_DNA"/>
</dbReference>
<evidence type="ECO:0000256" key="4">
    <source>
        <dbReference type="ARBA" id="ARBA00022614"/>
    </source>
</evidence>
<proteinExistence type="inferred from homology"/>
<keyword evidence="13" id="KW-1185">Reference proteome</keyword>
<feature type="signal peptide" evidence="11">
    <location>
        <begin position="1"/>
        <end position="26"/>
    </location>
</feature>
<keyword evidence="5" id="KW-0812">Transmembrane</keyword>
<keyword evidence="9" id="KW-0472">Membrane</keyword>
<comment type="similarity">
    <text evidence="2">Belongs to the RLP family.</text>
</comment>
<evidence type="ECO:0000256" key="9">
    <source>
        <dbReference type="ARBA" id="ARBA00023136"/>
    </source>
</evidence>
<organism evidence="12 13">
    <name type="scientific">Solanum tuberosum</name>
    <name type="common">Potato</name>
    <dbReference type="NCBI Taxonomy" id="4113"/>
    <lineage>
        <taxon>Eukaryota</taxon>
        <taxon>Viridiplantae</taxon>
        <taxon>Streptophyta</taxon>
        <taxon>Embryophyta</taxon>
        <taxon>Tracheophyta</taxon>
        <taxon>Spermatophyta</taxon>
        <taxon>Magnoliopsida</taxon>
        <taxon>eudicotyledons</taxon>
        <taxon>Gunneridae</taxon>
        <taxon>Pentapetalae</taxon>
        <taxon>asterids</taxon>
        <taxon>lamiids</taxon>
        <taxon>Solanales</taxon>
        <taxon>Solanaceae</taxon>
        <taxon>Solanoideae</taxon>
        <taxon>Solaneae</taxon>
        <taxon>Solanum</taxon>
    </lineage>
</organism>
<dbReference type="PROSITE" id="PS51450">
    <property type="entry name" value="LRR"/>
    <property type="match status" value="1"/>
</dbReference>
<dbReference type="Pfam" id="PF13516">
    <property type="entry name" value="LRR_6"/>
    <property type="match status" value="1"/>
</dbReference>
<accession>A0ABQ7U7D1</accession>
<keyword evidence="6 11" id="KW-0732">Signal</keyword>
<dbReference type="PANTHER" id="PTHR48063">
    <property type="entry name" value="LRR RECEPTOR-LIKE KINASE"/>
    <property type="match status" value="1"/>
</dbReference>
<evidence type="ECO:0000256" key="2">
    <source>
        <dbReference type="ARBA" id="ARBA00009592"/>
    </source>
</evidence>
<evidence type="ECO:0000256" key="3">
    <source>
        <dbReference type="ARBA" id="ARBA00022475"/>
    </source>
</evidence>
<reference evidence="12 13" key="1">
    <citation type="journal article" date="2021" name="bioRxiv">
        <title>Chromosome-scale and haplotype-resolved genome assembly of a tetraploid potato cultivar.</title>
        <authorList>
            <person name="Sun H."/>
            <person name="Jiao W.-B."/>
            <person name="Krause K."/>
            <person name="Campoy J.A."/>
            <person name="Goel M."/>
            <person name="Folz-Donahue K."/>
            <person name="Kukat C."/>
            <person name="Huettel B."/>
            <person name="Schneeberger K."/>
        </authorList>
    </citation>
    <scope>NUCLEOTIDE SEQUENCE [LARGE SCALE GENOMIC DNA]</scope>
    <source>
        <strain evidence="12">SolTubOtavaFocal</strain>
        <tissue evidence="12">Leaves</tissue>
    </source>
</reference>
<evidence type="ECO:0000256" key="6">
    <source>
        <dbReference type="ARBA" id="ARBA00022729"/>
    </source>
</evidence>
<dbReference type="InterPro" id="IPR032675">
    <property type="entry name" value="LRR_dom_sf"/>
</dbReference>
<dbReference type="SMART" id="SM00369">
    <property type="entry name" value="LRR_TYP"/>
    <property type="match status" value="7"/>
</dbReference>
<dbReference type="SUPFAM" id="SSF52047">
    <property type="entry name" value="RNI-like"/>
    <property type="match status" value="1"/>
</dbReference>
<dbReference type="Proteomes" id="UP000826656">
    <property type="component" value="Unassembled WGS sequence"/>
</dbReference>
<protein>
    <submittedName>
        <fullName evidence="12">Uncharacterized protein</fullName>
    </submittedName>
</protein>
<dbReference type="SUPFAM" id="SSF52058">
    <property type="entry name" value="L domain-like"/>
    <property type="match status" value="1"/>
</dbReference>
<evidence type="ECO:0000313" key="13">
    <source>
        <dbReference type="Proteomes" id="UP000826656"/>
    </source>
</evidence>
<dbReference type="PRINTS" id="PR00019">
    <property type="entry name" value="LEURICHRPT"/>
</dbReference>
<evidence type="ECO:0000256" key="8">
    <source>
        <dbReference type="ARBA" id="ARBA00022989"/>
    </source>
</evidence>
<feature type="chain" id="PRO_5045710723" evidence="11">
    <location>
        <begin position="27"/>
        <end position="753"/>
    </location>
</feature>
<dbReference type="Pfam" id="PF13855">
    <property type="entry name" value="LRR_8"/>
    <property type="match status" value="1"/>
</dbReference>
<sequence length="753" mass="84168">MDKWKYARLAQFLFCLSLLFLETSFGLTEDKQECCKWKGIECERRTGHVTVLDLHNEFTCSAGASACFAPRLTGKLSPSLLELEYLNFLDLSVNEFERSEIPRFIGSLKRLEYLNLSASFFSGSLSLSSSNFQVNNWFQEIIKVPSLKELDLSGCGLSKLVPSQADLANSSFISLSVLHLCCNEFSSSSEYSWVFNFSTSLTSIDLLYNQLIGQIDDRFGTLMYLEHLNLANNFKIKGGVPSFFGNLTRLRHLDMSNTQTDQWLPELFLRLSGSRKSLEKNVLNGSFMESAGQVSTLEYLDLSDNQMRGALPDLALFPSLRELHLGSNQFQGRIPQGTITESHLSNLSSLVDLDLSFNSLSLKTSFDWLPPFQLQVISLPSCNLGPSFPKWLQNQHNYTVLDISLASISDTLPSWFSGFPPDLKILNLSNNQISGRVSDLIENTYGYRVIDLSSNNFSGPLPLVPTNVQIFYLHKNQFFGSISAICQSKTSPTSLDLAHNQFSGELPDCWMNMTSLAVLNLAYNNFSGEIPHSLGSLTNLKALYIRQNSFSGMLPSFSQCQLLQILDLGGNKLTGSVPAWIGTDLLNLRILSLRFNRLHGSIPSIICQLQFLQILDLSANGLSGKIPHCFNNFTLLYQDNNSGEPTEFIVQGFYGKFPRRYLYIGDLLVQWKIQESEYKNPLLYLKTIDLSSNELVGGVPLEIAEMRGLKSLNLSRNDLNGTVVEGIGQMKMLESLDMSRNQLSGVIPQGLAN</sequence>
<dbReference type="Pfam" id="PF00560">
    <property type="entry name" value="LRR_1"/>
    <property type="match status" value="7"/>
</dbReference>
<keyword evidence="10" id="KW-0325">Glycoprotein</keyword>
<evidence type="ECO:0000256" key="11">
    <source>
        <dbReference type="SAM" id="SignalP"/>
    </source>
</evidence>
<evidence type="ECO:0000256" key="5">
    <source>
        <dbReference type="ARBA" id="ARBA00022692"/>
    </source>
</evidence>
<dbReference type="PANTHER" id="PTHR48063:SF103">
    <property type="entry name" value="LEUCINE-RICH RECEPTOR-LIKE KINASE FAMILY PROTEIN"/>
    <property type="match status" value="1"/>
</dbReference>
<name>A0ABQ7U7D1_SOLTU</name>
<keyword evidence="7" id="KW-0677">Repeat</keyword>